<evidence type="ECO:0000256" key="1">
    <source>
        <dbReference type="SAM" id="Coils"/>
    </source>
</evidence>
<accession>A0A7J6MR36</accession>
<dbReference type="OrthoDB" id="10347386at2759"/>
<feature type="region of interest" description="Disordered" evidence="2">
    <location>
        <begin position="293"/>
        <end position="320"/>
    </location>
</feature>
<feature type="compositionally biased region" description="Basic and acidic residues" evidence="2">
    <location>
        <begin position="699"/>
        <end position="709"/>
    </location>
</feature>
<proteinExistence type="predicted"/>
<feature type="region of interest" description="Disordered" evidence="2">
    <location>
        <begin position="101"/>
        <end position="131"/>
    </location>
</feature>
<feature type="coiled-coil region" evidence="1">
    <location>
        <begin position="243"/>
        <end position="277"/>
    </location>
</feature>
<dbReference type="Proteomes" id="UP000591131">
    <property type="component" value="Unassembled WGS sequence"/>
</dbReference>
<evidence type="ECO:0000313" key="3">
    <source>
        <dbReference type="EMBL" id="KAF4673856.1"/>
    </source>
</evidence>
<gene>
    <name evidence="3" type="ORF">FOL47_010004</name>
</gene>
<dbReference type="GO" id="GO:0000793">
    <property type="term" value="C:condensed chromosome"/>
    <property type="evidence" value="ECO:0007669"/>
    <property type="project" value="TreeGrafter"/>
</dbReference>
<organism evidence="3 4">
    <name type="scientific">Perkinsus chesapeaki</name>
    <name type="common">Clam parasite</name>
    <name type="synonym">Perkinsus andrewsi</name>
    <dbReference type="NCBI Taxonomy" id="330153"/>
    <lineage>
        <taxon>Eukaryota</taxon>
        <taxon>Sar</taxon>
        <taxon>Alveolata</taxon>
        <taxon>Perkinsozoa</taxon>
        <taxon>Perkinsea</taxon>
        <taxon>Perkinsida</taxon>
        <taxon>Perkinsidae</taxon>
        <taxon>Perkinsus</taxon>
    </lineage>
</organism>
<protein>
    <submittedName>
        <fullName evidence="3">Uncharacterized protein</fullName>
    </submittedName>
</protein>
<dbReference type="GO" id="GO:0000796">
    <property type="term" value="C:condensin complex"/>
    <property type="evidence" value="ECO:0007669"/>
    <property type="project" value="TreeGrafter"/>
</dbReference>
<keyword evidence="4" id="KW-1185">Reference proteome</keyword>
<dbReference type="PANTHER" id="PTHR43941:SF5">
    <property type="entry name" value="ELKS_RAB6-INTERACTING_CAST FAMILY PROTEIN"/>
    <property type="match status" value="1"/>
</dbReference>
<dbReference type="EMBL" id="JAAPAO010000074">
    <property type="protein sequence ID" value="KAF4673856.1"/>
    <property type="molecule type" value="Genomic_DNA"/>
</dbReference>
<feature type="region of interest" description="Disordered" evidence="2">
    <location>
        <begin position="599"/>
        <end position="646"/>
    </location>
</feature>
<evidence type="ECO:0000313" key="4">
    <source>
        <dbReference type="Proteomes" id="UP000591131"/>
    </source>
</evidence>
<dbReference type="GO" id="GO:0003682">
    <property type="term" value="F:chromatin binding"/>
    <property type="evidence" value="ECO:0007669"/>
    <property type="project" value="TreeGrafter"/>
</dbReference>
<feature type="compositionally biased region" description="Basic and acidic residues" evidence="2">
    <location>
        <begin position="676"/>
        <end position="689"/>
    </location>
</feature>
<feature type="region of interest" description="Disordered" evidence="2">
    <location>
        <begin position="670"/>
        <end position="709"/>
    </location>
</feature>
<dbReference type="GO" id="GO:0007076">
    <property type="term" value="P:mitotic chromosome condensation"/>
    <property type="evidence" value="ECO:0007669"/>
    <property type="project" value="TreeGrafter"/>
</dbReference>
<feature type="region of interest" description="Disordered" evidence="2">
    <location>
        <begin position="872"/>
        <end position="893"/>
    </location>
</feature>
<feature type="coiled-coil region" evidence="1">
    <location>
        <begin position="436"/>
        <end position="559"/>
    </location>
</feature>
<keyword evidence="1" id="KW-0175">Coiled coil</keyword>
<dbReference type="AlphaFoldDB" id="A0A7J6MR36"/>
<sequence length="893" mass="99677">MTTTPNSEDSADLWSDGGDDNVDSGRVATIKTAPDRQPLRLPGYPLAYQFLFLAPLHLVHSRKGALTSLIGINEAKEESDGDDNHDIEVLLNRAAISKRLTEARKQPAEDEEEKYSQSDFEQSDTESKNLSTPLEAVSEMIMPDVNHHLHDNRGVNHRLDPPSVSTTNKFIAREIHHHVAAPMRRRSTQEVTIPVVAAKACPRCGGSFGLFGGEGTMLKGEVVSALGGGYCRKCKSCAVCMYVRDYLDRRKNLAMTKDEIREENAELRRWIKRLARTAELAVPAIDKLMRAEARSKRCSPATGGRRDNNRTPQRRDGASPIRMIPFMDQRHVDDNIAGTKKMLIAANGELETLRRKHLRALDKKREAAIQAEGDALDVEIEKLRKAIRALKTETSRNDRDLTRAAKLEQEDPIVGGGMSGRVMAQQREEQQLRVEAERWHEKNRKMALEIEASEEQIQALAQKEADLAAKLENIRQRDSVVSPEGYHRRRVEEGRQKEMKAKLEKRKAELEEEVNTLTKAIEQSQRSLVRTRRAYERDRQRLESEIKELEGRVAEAAALERQRISEHVRLYCSLPHHIRQGLPRTLRPDYAELMRNRGHVAQSGAPMGEDSRGASTATSERAGSPSGRGGLSARRVGKGAGMPSPDFTAIKERAKHISDATADIADAVDKRRQRRHDQLAHLDEGHSDNDDTAQQSVTQERHSIEEDDKTHGIVVHSHMEGKQTSDGNDVMDEETVQINEQPVPQSRAKIEPEKALPNLDALFSCDVVNSNSLMEVSPDTEEKPSLALSKEAAASPPLEASPLDTLFVTRVADGEKLVSDGKSDITSAIHGAPYNNIISNSFRNDRDDDKKLVETKEEEGIVIDRERHAATAAAAVNAEDEQEKPRFGRRAAP</sequence>
<reference evidence="3 4" key="1">
    <citation type="submission" date="2020-04" db="EMBL/GenBank/DDBJ databases">
        <title>Perkinsus chesapeaki whole genome sequence.</title>
        <authorList>
            <person name="Bogema D.R."/>
        </authorList>
    </citation>
    <scope>NUCLEOTIDE SEQUENCE [LARGE SCALE GENOMIC DNA]</scope>
    <source>
        <strain evidence="3">ATCC PRA-425</strain>
    </source>
</reference>
<dbReference type="PANTHER" id="PTHR43941">
    <property type="entry name" value="STRUCTURAL MAINTENANCE OF CHROMOSOMES PROTEIN 2"/>
    <property type="match status" value="1"/>
</dbReference>
<dbReference type="GO" id="GO:0000785">
    <property type="term" value="C:chromatin"/>
    <property type="evidence" value="ECO:0007669"/>
    <property type="project" value="TreeGrafter"/>
</dbReference>
<feature type="compositionally biased region" description="Basic and acidic residues" evidence="2">
    <location>
        <begin position="304"/>
        <end position="317"/>
    </location>
</feature>
<evidence type="ECO:0000256" key="2">
    <source>
        <dbReference type="SAM" id="MobiDB-lite"/>
    </source>
</evidence>
<comment type="caution">
    <text evidence="3">The sequence shown here is derived from an EMBL/GenBank/DDBJ whole genome shotgun (WGS) entry which is preliminary data.</text>
</comment>
<name>A0A7J6MR36_PERCH</name>
<feature type="region of interest" description="Disordered" evidence="2">
    <location>
        <begin position="1"/>
        <end position="22"/>
    </location>
</feature>